<organism evidence="10 11">
    <name type="scientific">Moorena producens (strain JHB)</name>
    <dbReference type="NCBI Taxonomy" id="1454205"/>
    <lineage>
        <taxon>Bacteria</taxon>
        <taxon>Bacillati</taxon>
        <taxon>Cyanobacteriota</taxon>
        <taxon>Cyanophyceae</taxon>
        <taxon>Coleofasciculales</taxon>
        <taxon>Coleofasciculaceae</taxon>
        <taxon>Moorena</taxon>
    </lineage>
</organism>
<reference evidence="11" key="1">
    <citation type="submission" date="2016-10" db="EMBL/GenBank/DDBJ databases">
        <title>Comparative genomics uncovers the prolific and rare metabolic potential of the cyanobacterial genus Moorea.</title>
        <authorList>
            <person name="Leao T."/>
            <person name="Castelao G."/>
            <person name="Korobeynikov A."/>
            <person name="Monroe E.A."/>
            <person name="Podell S."/>
            <person name="Glukhov E."/>
            <person name="Allen E."/>
            <person name="Gerwick W.H."/>
            <person name="Gerwick L."/>
        </authorList>
    </citation>
    <scope>NUCLEOTIDE SEQUENCE [LARGE SCALE GENOMIC DNA]</scope>
    <source>
        <strain evidence="11">JHB</strain>
    </source>
</reference>
<dbReference type="AlphaFoldDB" id="A0A1D9G9W5"/>
<keyword evidence="6 8" id="KW-1133">Transmembrane helix</keyword>
<gene>
    <name evidence="10" type="ORF">BJP36_34775</name>
</gene>
<keyword evidence="3" id="KW-0813">Transport</keyword>
<dbReference type="GO" id="GO:0015920">
    <property type="term" value="P:lipopolysaccharide transport"/>
    <property type="evidence" value="ECO:0007669"/>
    <property type="project" value="TreeGrafter"/>
</dbReference>
<evidence type="ECO:0000256" key="5">
    <source>
        <dbReference type="ARBA" id="ARBA00022692"/>
    </source>
</evidence>
<name>A0A1D9G9W5_MOOP1</name>
<comment type="similarity">
    <text evidence="2">Belongs to the ABC-2 integral membrane protein family.</text>
</comment>
<evidence type="ECO:0000256" key="7">
    <source>
        <dbReference type="ARBA" id="ARBA00023136"/>
    </source>
</evidence>
<protein>
    <submittedName>
        <fullName evidence="10">ABC transporter permease</fullName>
    </submittedName>
</protein>
<dbReference type="Proteomes" id="UP000176944">
    <property type="component" value="Chromosome"/>
</dbReference>
<keyword evidence="7 8" id="KW-0472">Membrane</keyword>
<dbReference type="Pfam" id="PF01061">
    <property type="entry name" value="ABC2_membrane"/>
    <property type="match status" value="1"/>
</dbReference>
<comment type="subcellular location">
    <subcellularLocation>
        <location evidence="1">Cell inner membrane</location>
        <topology evidence="1">Multi-pass membrane protein</topology>
    </subcellularLocation>
</comment>
<accession>A0A1D9G9W5</accession>
<evidence type="ECO:0000256" key="4">
    <source>
        <dbReference type="ARBA" id="ARBA00022475"/>
    </source>
</evidence>
<sequence length="290" mass="32347">MKRTQRSDQRLPRVVYTPESQMRHPLQLFQEMRRDLLASRELAWRLLVRDISAQYRQSLLGIIWAFIPPIVTAVGFTLAKSNGVINVGSTGLPYPAYVMFSMTLWQTFVETLNGPVQAVTEAKAMLAKINFPREAIILSKLGQVFFNFGIKLILIVGLFIWFRMPVSWSVIIAPVAFIHLVLFGTFIGLLLAPMGALYKDFSMGLTLATGFWLFLTPVVYPVPSEGVFGAIVKLNPVTPLLVTTRELATTGVISEPLGFWVTSGIAVVGLLLAWIVYRLSIPFVVERISS</sequence>
<feature type="transmembrane region" description="Helical" evidence="8">
    <location>
        <begin position="141"/>
        <end position="162"/>
    </location>
</feature>
<feature type="transmembrane region" description="Helical" evidence="8">
    <location>
        <begin position="99"/>
        <end position="120"/>
    </location>
</feature>
<evidence type="ECO:0000256" key="6">
    <source>
        <dbReference type="ARBA" id="ARBA00022989"/>
    </source>
</evidence>
<dbReference type="PANTHER" id="PTHR30413">
    <property type="entry name" value="INNER MEMBRANE TRANSPORT PERMEASE"/>
    <property type="match status" value="1"/>
</dbReference>
<evidence type="ECO:0000259" key="9">
    <source>
        <dbReference type="Pfam" id="PF01061"/>
    </source>
</evidence>
<feature type="transmembrane region" description="Helical" evidence="8">
    <location>
        <begin position="168"/>
        <end position="191"/>
    </location>
</feature>
<evidence type="ECO:0000256" key="2">
    <source>
        <dbReference type="ARBA" id="ARBA00007783"/>
    </source>
</evidence>
<feature type="transmembrane region" description="Helical" evidence="8">
    <location>
        <begin position="59"/>
        <end position="79"/>
    </location>
</feature>
<proteinExistence type="inferred from homology"/>
<keyword evidence="4" id="KW-1003">Cell membrane</keyword>
<dbReference type="GO" id="GO:0140359">
    <property type="term" value="F:ABC-type transporter activity"/>
    <property type="evidence" value="ECO:0007669"/>
    <property type="project" value="InterPro"/>
</dbReference>
<feature type="domain" description="ABC-2 type transporter transmembrane" evidence="9">
    <location>
        <begin position="44"/>
        <end position="241"/>
    </location>
</feature>
<feature type="transmembrane region" description="Helical" evidence="8">
    <location>
        <begin position="203"/>
        <end position="220"/>
    </location>
</feature>
<evidence type="ECO:0000256" key="1">
    <source>
        <dbReference type="ARBA" id="ARBA00004429"/>
    </source>
</evidence>
<evidence type="ECO:0000313" key="11">
    <source>
        <dbReference type="Proteomes" id="UP000176944"/>
    </source>
</evidence>
<dbReference type="PANTHER" id="PTHR30413:SF8">
    <property type="entry name" value="TRANSPORT PERMEASE PROTEIN"/>
    <property type="match status" value="1"/>
</dbReference>
<keyword evidence="5 8" id="KW-0812">Transmembrane</keyword>
<evidence type="ECO:0000256" key="3">
    <source>
        <dbReference type="ARBA" id="ARBA00022448"/>
    </source>
</evidence>
<feature type="transmembrane region" description="Helical" evidence="8">
    <location>
        <begin position="257"/>
        <end position="277"/>
    </location>
</feature>
<dbReference type="EMBL" id="CP017708">
    <property type="protein sequence ID" value="AOY84324.1"/>
    <property type="molecule type" value="Genomic_DNA"/>
</dbReference>
<evidence type="ECO:0000256" key="8">
    <source>
        <dbReference type="SAM" id="Phobius"/>
    </source>
</evidence>
<evidence type="ECO:0000313" key="10">
    <source>
        <dbReference type="EMBL" id="AOY84324.1"/>
    </source>
</evidence>
<dbReference type="GO" id="GO:0005886">
    <property type="term" value="C:plasma membrane"/>
    <property type="evidence" value="ECO:0007669"/>
    <property type="project" value="UniProtKB-SubCell"/>
</dbReference>
<dbReference type="InterPro" id="IPR013525">
    <property type="entry name" value="ABC2_TM"/>
</dbReference>